<dbReference type="InterPro" id="IPR036249">
    <property type="entry name" value="Thioredoxin-like_sf"/>
</dbReference>
<dbReference type="SFLD" id="SFLDS00019">
    <property type="entry name" value="Glutathione_Transferase_(cytos"/>
    <property type="match status" value="1"/>
</dbReference>
<dbReference type="InterPro" id="IPR004045">
    <property type="entry name" value="Glutathione_S-Trfase_N"/>
</dbReference>
<reference evidence="6 7" key="1">
    <citation type="journal article" date="2020" name="ISME J.">
        <title>Uncovering the hidden diversity of litter-decomposition mechanisms in mushroom-forming fungi.</title>
        <authorList>
            <person name="Floudas D."/>
            <person name="Bentzer J."/>
            <person name="Ahren D."/>
            <person name="Johansson T."/>
            <person name="Persson P."/>
            <person name="Tunlid A."/>
        </authorList>
    </citation>
    <scope>NUCLEOTIDE SEQUENCE [LARGE SCALE GENOMIC DNA]</scope>
    <source>
        <strain evidence="6 7">CBS 146.42</strain>
    </source>
</reference>
<dbReference type="SUPFAM" id="SSF52833">
    <property type="entry name" value="Thioredoxin-like"/>
    <property type="match status" value="1"/>
</dbReference>
<dbReference type="PANTHER" id="PTHR43900">
    <property type="entry name" value="GLUTATHIONE S-TRANSFERASE RHO"/>
    <property type="match status" value="1"/>
</dbReference>
<accession>A0A8H5FVQ7</accession>
<dbReference type="GO" id="GO:0005737">
    <property type="term" value="C:cytoplasm"/>
    <property type="evidence" value="ECO:0007669"/>
    <property type="project" value="TreeGrafter"/>
</dbReference>
<comment type="catalytic activity">
    <reaction evidence="3">
        <text>RX + glutathione = an S-substituted glutathione + a halide anion + H(+)</text>
        <dbReference type="Rhea" id="RHEA:16437"/>
        <dbReference type="ChEBI" id="CHEBI:15378"/>
        <dbReference type="ChEBI" id="CHEBI:16042"/>
        <dbReference type="ChEBI" id="CHEBI:17792"/>
        <dbReference type="ChEBI" id="CHEBI:57925"/>
        <dbReference type="ChEBI" id="CHEBI:90779"/>
        <dbReference type="EC" id="2.5.1.18"/>
    </reaction>
</comment>
<dbReference type="PROSITE" id="PS50404">
    <property type="entry name" value="GST_NTER"/>
    <property type="match status" value="1"/>
</dbReference>
<dbReference type="PANTHER" id="PTHR43900:SF3">
    <property type="entry name" value="GLUTATHIONE S-TRANSFERASE RHO"/>
    <property type="match status" value="1"/>
</dbReference>
<protein>
    <recommendedName>
        <fullName evidence="1">glutathione transferase</fullName>
        <ecNumber evidence="1">2.5.1.18</ecNumber>
    </recommendedName>
</protein>
<proteinExistence type="predicted"/>
<dbReference type="Gene3D" id="1.20.1050.10">
    <property type="match status" value="1"/>
</dbReference>
<dbReference type="Pfam" id="PF13417">
    <property type="entry name" value="GST_N_3"/>
    <property type="match status" value="1"/>
</dbReference>
<evidence type="ECO:0000256" key="3">
    <source>
        <dbReference type="ARBA" id="ARBA00047960"/>
    </source>
</evidence>
<evidence type="ECO:0000259" key="4">
    <source>
        <dbReference type="PROSITE" id="PS50404"/>
    </source>
</evidence>
<dbReference type="SFLD" id="SFLDG00358">
    <property type="entry name" value="Main_(cytGST)"/>
    <property type="match status" value="1"/>
</dbReference>
<dbReference type="GO" id="GO:0043295">
    <property type="term" value="F:glutathione binding"/>
    <property type="evidence" value="ECO:0007669"/>
    <property type="project" value="TreeGrafter"/>
</dbReference>
<evidence type="ECO:0000313" key="7">
    <source>
        <dbReference type="Proteomes" id="UP000559027"/>
    </source>
</evidence>
<dbReference type="InterPro" id="IPR004046">
    <property type="entry name" value="GST_C"/>
</dbReference>
<name>A0A8H5FVQ7_9AGAR</name>
<dbReference type="PROSITE" id="PS50405">
    <property type="entry name" value="GST_CTER"/>
    <property type="match status" value="1"/>
</dbReference>
<gene>
    <name evidence="6" type="ORF">D9756_008530</name>
</gene>
<evidence type="ECO:0000256" key="2">
    <source>
        <dbReference type="ARBA" id="ARBA00022679"/>
    </source>
</evidence>
<dbReference type="Gene3D" id="3.40.30.10">
    <property type="entry name" value="Glutaredoxin"/>
    <property type="match status" value="1"/>
</dbReference>
<dbReference type="Pfam" id="PF00043">
    <property type="entry name" value="GST_C"/>
    <property type="match status" value="1"/>
</dbReference>
<feature type="domain" description="GST N-terminal" evidence="4">
    <location>
        <begin position="1"/>
        <end position="82"/>
    </location>
</feature>
<dbReference type="Proteomes" id="UP000559027">
    <property type="component" value="Unassembled WGS sequence"/>
</dbReference>
<dbReference type="OrthoDB" id="249703at2759"/>
<sequence>MVLKFYGYTHSTAAKIVAMVLREKQIPYEYIPIDLGTRENRASEYLALQPFGQVPTIDDDGFILYESRAIARYLVENYPGQGTELIPSDPKKRALFDQAASVEAFCFDHYVNPIILEGLLPKIRGQPYNEERIKQLADDLSKRLDVYDQILSKQKYIAGDELTLADLYHLPGGSLLPLVGINVIQEKPNVARWFNEISNLDSWKKVKDGLPGAN</sequence>
<dbReference type="GO" id="GO:0004364">
    <property type="term" value="F:glutathione transferase activity"/>
    <property type="evidence" value="ECO:0007669"/>
    <property type="project" value="UniProtKB-EC"/>
</dbReference>
<dbReference type="InterPro" id="IPR040079">
    <property type="entry name" value="Glutathione_S-Trfase"/>
</dbReference>
<feature type="domain" description="GST C-terminal" evidence="5">
    <location>
        <begin position="89"/>
        <end position="214"/>
    </location>
</feature>
<dbReference type="FunFam" id="3.40.30.10:FF:000016">
    <property type="entry name" value="Glutathione S-transferase F2"/>
    <property type="match status" value="1"/>
</dbReference>
<dbReference type="EC" id="2.5.1.18" evidence="1"/>
<dbReference type="SUPFAM" id="SSF47616">
    <property type="entry name" value="GST C-terminal domain-like"/>
    <property type="match status" value="1"/>
</dbReference>
<keyword evidence="2" id="KW-0808">Transferase</keyword>
<dbReference type="InterPro" id="IPR010987">
    <property type="entry name" value="Glutathione-S-Trfase_C-like"/>
</dbReference>
<evidence type="ECO:0000256" key="1">
    <source>
        <dbReference type="ARBA" id="ARBA00012452"/>
    </source>
</evidence>
<evidence type="ECO:0000259" key="5">
    <source>
        <dbReference type="PROSITE" id="PS50405"/>
    </source>
</evidence>
<evidence type="ECO:0000313" key="6">
    <source>
        <dbReference type="EMBL" id="KAF5350518.1"/>
    </source>
</evidence>
<dbReference type="SFLD" id="SFLDG01154">
    <property type="entry name" value="Main.5:_Phi-like"/>
    <property type="match status" value="1"/>
</dbReference>
<dbReference type="GO" id="GO:0006749">
    <property type="term" value="P:glutathione metabolic process"/>
    <property type="evidence" value="ECO:0007669"/>
    <property type="project" value="TreeGrafter"/>
</dbReference>
<organism evidence="6 7">
    <name type="scientific">Leucocoprinus leucothites</name>
    <dbReference type="NCBI Taxonomy" id="201217"/>
    <lineage>
        <taxon>Eukaryota</taxon>
        <taxon>Fungi</taxon>
        <taxon>Dikarya</taxon>
        <taxon>Basidiomycota</taxon>
        <taxon>Agaricomycotina</taxon>
        <taxon>Agaricomycetes</taxon>
        <taxon>Agaricomycetidae</taxon>
        <taxon>Agaricales</taxon>
        <taxon>Agaricineae</taxon>
        <taxon>Agaricaceae</taxon>
        <taxon>Leucocoprinus</taxon>
    </lineage>
</organism>
<comment type="caution">
    <text evidence="6">The sequence shown here is derived from an EMBL/GenBank/DDBJ whole genome shotgun (WGS) entry which is preliminary data.</text>
</comment>
<dbReference type="AlphaFoldDB" id="A0A8H5FVQ7"/>
<dbReference type="EMBL" id="JAACJO010000014">
    <property type="protein sequence ID" value="KAF5350518.1"/>
    <property type="molecule type" value="Genomic_DNA"/>
</dbReference>
<dbReference type="InterPro" id="IPR036282">
    <property type="entry name" value="Glutathione-S-Trfase_C_sf"/>
</dbReference>
<keyword evidence="7" id="KW-1185">Reference proteome</keyword>